<comment type="caution">
    <text evidence="2">The sequence shown here is derived from an EMBL/GenBank/DDBJ whole genome shotgun (WGS) entry which is preliminary data.</text>
</comment>
<dbReference type="PIRSF" id="PIRSF006487">
    <property type="entry name" value="GcvT"/>
    <property type="match status" value="1"/>
</dbReference>
<dbReference type="NCBIfam" id="TIGR03317">
    <property type="entry name" value="ygfZ_signature"/>
    <property type="match status" value="1"/>
</dbReference>
<sequence>MNTWIPLISRRVYKLLGHEAADLLQGISTNDMRLLRHQNGIFTVFLNRQGRFLADAFVFYHEGQLYLEYDISHDKIIQELFIKYGPLHTVQLQNMPWLVLSFSGPESEPLYKAVKAYVQERCGIMFRDPRHSHLGVRVVISYAHWHETPHPLCVPESETHYRTLCIENGIPSGAQDLISERTLILEYFYHFHHSISWSKGCYVGQEVLARTFHQKLFRKGLFRITHLQCSVVPKVGDAVFDTNGHVQGIWGKVCSGQGLLSLEESWALQWVNTQNFECRGDNGTVITGKLLSSITLPIACPQGV</sequence>
<dbReference type="Proteomes" id="UP000239425">
    <property type="component" value="Unassembled WGS sequence"/>
</dbReference>
<reference evidence="2 3" key="1">
    <citation type="submission" date="2017-11" db="EMBL/GenBank/DDBJ databases">
        <title>Comparative genomic analysis of Holospora spp., intranuclear symbionts of paramecia.</title>
        <authorList>
            <person name="Garushyants S.K."/>
            <person name="Beliavskaya A."/>
            <person name="Malko D.B."/>
            <person name="Logacheva M.D."/>
            <person name="Rautian M.S."/>
            <person name="Gelfand M.S."/>
        </authorList>
    </citation>
    <scope>NUCLEOTIDE SEQUENCE [LARGE SCALE GENOMIC DNA]</scope>
    <source>
        <strain evidence="3">02AZ16</strain>
    </source>
</reference>
<accession>A0A2S5R861</accession>
<dbReference type="PANTHER" id="PTHR22602:SF0">
    <property type="entry name" value="TRANSFERASE CAF17, MITOCHONDRIAL-RELATED"/>
    <property type="match status" value="1"/>
</dbReference>
<dbReference type="OrthoDB" id="9796287at2"/>
<gene>
    <name evidence="2" type="ORF">HCUR_01015</name>
</gene>
<protein>
    <submittedName>
        <fullName evidence="2">Putative global regulator</fullName>
    </submittedName>
</protein>
<keyword evidence="1" id="KW-0809">Transit peptide</keyword>
<dbReference type="AlphaFoldDB" id="A0A2S5R861"/>
<evidence type="ECO:0000313" key="2">
    <source>
        <dbReference type="EMBL" id="PPE03477.1"/>
    </source>
</evidence>
<dbReference type="InterPro" id="IPR017703">
    <property type="entry name" value="YgfZ/GCV_T_CS"/>
</dbReference>
<keyword evidence="3" id="KW-1185">Reference proteome</keyword>
<dbReference type="SUPFAM" id="SSF103025">
    <property type="entry name" value="Folate-binding domain"/>
    <property type="match status" value="1"/>
</dbReference>
<organism evidence="2 3">
    <name type="scientific">Holospora curviuscula</name>
    <dbReference type="NCBI Taxonomy" id="1082868"/>
    <lineage>
        <taxon>Bacteria</taxon>
        <taxon>Pseudomonadati</taxon>
        <taxon>Pseudomonadota</taxon>
        <taxon>Alphaproteobacteria</taxon>
        <taxon>Holosporales</taxon>
        <taxon>Holosporaceae</taxon>
        <taxon>Holospora</taxon>
    </lineage>
</organism>
<proteinExistence type="predicted"/>
<evidence type="ECO:0000313" key="3">
    <source>
        <dbReference type="Proteomes" id="UP000239425"/>
    </source>
</evidence>
<dbReference type="InterPro" id="IPR027266">
    <property type="entry name" value="TrmE/GcvT-like"/>
</dbReference>
<dbReference type="Gene3D" id="3.30.1360.120">
    <property type="entry name" value="Probable tRNA modification gtpase trme, domain 1"/>
    <property type="match status" value="1"/>
</dbReference>
<dbReference type="PANTHER" id="PTHR22602">
    <property type="entry name" value="TRANSFERASE CAF17, MITOCHONDRIAL-RELATED"/>
    <property type="match status" value="1"/>
</dbReference>
<name>A0A2S5R861_9PROT</name>
<dbReference type="GO" id="GO:0016226">
    <property type="term" value="P:iron-sulfur cluster assembly"/>
    <property type="evidence" value="ECO:0007669"/>
    <property type="project" value="TreeGrafter"/>
</dbReference>
<dbReference type="RefSeq" id="WP_104207002.1">
    <property type="nucleotide sequence ID" value="NZ_PHHC01000096.1"/>
</dbReference>
<dbReference type="EMBL" id="PHHC01000096">
    <property type="protein sequence ID" value="PPE03477.1"/>
    <property type="molecule type" value="Genomic_DNA"/>
</dbReference>
<evidence type="ECO:0000256" key="1">
    <source>
        <dbReference type="ARBA" id="ARBA00022946"/>
    </source>
</evidence>
<dbReference type="InterPro" id="IPR045179">
    <property type="entry name" value="YgfZ/GcvT"/>
</dbReference>